<feature type="region of interest" description="Disordered" evidence="1">
    <location>
        <begin position="20"/>
        <end position="62"/>
    </location>
</feature>
<evidence type="ECO:0000313" key="3">
    <source>
        <dbReference type="Proteomes" id="UP000639772"/>
    </source>
</evidence>
<gene>
    <name evidence="2" type="ORF">HPP92_014235</name>
</gene>
<dbReference type="Proteomes" id="UP000639772">
    <property type="component" value="Chromosome 7"/>
</dbReference>
<evidence type="ECO:0000313" key="2">
    <source>
        <dbReference type="EMBL" id="KAG0474549.1"/>
    </source>
</evidence>
<comment type="caution">
    <text evidence="2">The sequence shown here is derived from an EMBL/GenBank/DDBJ whole genome shotgun (WGS) entry which is preliminary data.</text>
</comment>
<protein>
    <submittedName>
        <fullName evidence="2">Uncharacterized protein</fullName>
    </submittedName>
</protein>
<sequence>MAKRSARWLLSSVVRRHQCLNKPQPNQISLKSLPPPSLDPVPAFRRSTTKSPKSSNNHAVMIQQQSSIPLEIKRRSVLTIIDNGTTLRCSSSYPEEREDVETRSDRMSPLGCRLSSSQ</sequence>
<evidence type="ECO:0000256" key="1">
    <source>
        <dbReference type="SAM" id="MobiDB-lite"/>
    </source>
</evidence>
<proteinExistence type="predicted"/>
<dbReference type="AlphaFoldDB" id="A0A835USY1"/>
<feature type="region of interest" description="Disordered" evidence="1">
    <location>
        <begin position="88"/>
        <end position="118"/>
    </location>
</feature>
<name>A0A835USY1_VANPL</name>
<dbReference type="EMBL" id="JADCNM010000007">
    <property type="protein sequence ID" value="KAG0474549.1"/>
    <property type="molecule type" value="Genomic_DNA"/>
</dbReference>
<accession>A0A835USY1</accession>
<reference evidence="2 3" key="1">
    <citation type="journal article" date="2020" name="Nat. Food">
        <title>A phased Vanilla planifolia genome enables genetic improvement of flavour and production.</title>
        <authorList>
            <person name="Hasing T."/>
            <person name="Tang H."/>
            <person name="Brym M."/>
            <person name="Khazi F."/>
            <person name="Huang T."/>
            <person name="Chambers A.H."/>
        </authorList>
    </citation>
    <scope>NUCLEOTIDE SEQUENCE [LARGE SCALE GENOMIC DNA]</scope>
    <source>
        <tissue evidence="2">Leaf</tissue>
    </source>
</reference>
<feature type="compositionally biased region" description="Polar residues" evidence="1">
    <location>
        <begin position="49"/>
        <end position="62"/>
    </location>
</feature>
<organism evidence="2 3">
    <name type="scientific">Vanilla planifolia</name>
    <name type="common">Vanilla</name>
    <dbReference type="NCBI Taxonomy" id="51239"/>
    <lineage>
        <taxon>Eukaryota</taxon>
        <taxon>Viridiplantae</taxon>
        <taxon>Streptophyta</taxon>
        <taxon>Embryophyta</taxon>
        <taxon>Tracheophyta</taxon>
        <taxon>Spermatophyta</taxon>
        <taxon>Magnoliopsida</taxon>
        <taxon>Liliopsida</taxon>
        <taxon>Asparagales</taxon>
        <taxon>Orchidaceae</taxon>
        <taxon>Vanilloideae</taxon>
        <taxon>Vanilleae</taxon>
        <taxon>Vanilla</taxon>
    </lineage>
</organism>